<evidence type="ECO:0000256" key="2">
    <source>
        <dbReference type="SAM" id="SignalP"/>
    </source>
</evidence>
<keyword evidence="2" id="KW-0732">Signal</keyword>
<organism evidence="3 4">
    <name type="scientific">Aliivibrio logei</name>
    <name type="common">Vibrio logei</name>
    <dbReference type="NCBI Taxonomy" id="688"/>
    <lineage>
        <taxon>Bacteria</taxon>
        <taxon>Pseudomonadati</taxon>
        <taxon>Pseudomonadota</taxon>
        <taxon>Gammaproteobacteria</taxon>
        <taxon>Vibrionales</taxon>
        <taxon>Vibrionaceae</taxon>
        <taxon>Aliivibrio</taxon>
    </lineage>
</organism>
<reference evidence="3 4" key="1">
    <citation type="submission" date="2016-06" db="EMBL/GenBank/DDBJ databases">
        <authorList>
            <person name="Kjaerup R.B."/>
            <person name="Dalgaard T.S."/>
            <person name="Juul-Madsen H.R."/>
        </authorList>
    </citation>
    <scope>NUCLEOTIDE SEQUENCE [LARGE SCALE GENOMIC DNA]</scope>
    <source>
        <strain evidence="3 4">1S159</strain>
    </source>
</reference>
<dbReference type="Gene3D" id="1.20.5.80">
    <property type="match status" value="1"/>
</dbReference>
<dbReference type="RefSeq" id="WP_065612204.1">
    <property type="nucleotide sequence ID" value="NZ_CAWMPN010000031.1"/>
</dbReference>
<dbReference type="AlphaFoldDB" id="A0A1B9NTU0"/>
<keyword evidence="1" id="KW-1133">Transmembrane helix</keyword>
<evidence type="ECO:0000313" key="3">
    <source>
        <dbReference type="EMBL" id="OCH17123.1"/>
    </source>
</evidence>
<gene>
    <name evidence="3" type="ORF">A6E04_19925</name>
</gene>
<sequence>MKVSNKALLVTAVLLGSSSAMAADPLPSAAIAAMGEVSTLADSMIALAWPIVITITLAIIGISLFKKFSKKSVS</sequence>
<dbReference type="PIRSF" id="PIRSF004117">
    <property type="entry name" value="Phage_coat_B"/>
    <property type="match status" value="1"/>
</dbReference>
<comment type="caution">
    <text evidence="3">The sequence shown here is derived from an EMBL/GenBank/DDBJ whole genome shotgun (WGS) entry which is preliminary data.</text>
</comment>
<proteinExistence type="predicted"/>
<dbReference type="EMBL" id="MAJU01000031">
    <property type="protein sequence ID" value="OCH17123.1"/>
    <property type="molecule type" value="Genomic_DNA"/>
</dbReference>
<dbReference type="STRING" id="688.A6E04_19925"/>
<feature type="transmembrane region" description="Helical" evidence="1">
    <location>
        <begin position="46"/>
        <end position="65"/>
    </location>
</feature>
<keyword evidence="1" id="KW-0812">Transmembrane</keyword>
<evidence type="ECO:0008006" key="5">
    <source>
        <dbReference type="Google" id="ProtNLM"/>
    </source>
</evidence>
<dbReference type="Proteomes" id="UP000093523">
    <property type="component" value="Unassembled WGS sequence"/>
</dbReference>
<dbReference type="InterPro" id="IPR023390">
    <property type="entry name" value="Phage_M13_G8P_capsid_dom_sf"/>
</dbReference>
<protein>
    <recommendedName>
        <fullName evidence="5">Phage coat protein</fullName>
    </recommendedName>
</protein>
<dbReference type="SUPFAM" id="SSF57987">
    <property type="entry name" value="Inovirus (filamentous phage) major coat protein"/>
    <property type="match status" value="1"/>
</dbReference>
<dbReference type="InterPro" id="IPR008020">
    <property type="entry name" value="G8P"/>
</dbReference>
<evidence type="ECO:0000313" key="4">
    <source>
        <dbReference type="Proteomes" id="UP000093523"/>
    </source>
</evidence>
<name>A0A1B9NTU0_ALILO</name>
<dbReference type="Pfam" id="PF19199">
    <property type="entry name" value="Phage_coatGP8"/>
    <property type="match status" value="1"/>
</dbReference>
<evidence type="ECO:0000256" key="1">
    <source>
        <dbReference type="SAM" id="Phobius"/>
    </source>
</evidence>
<accession>A0A1B9NTU0</accession>
<feature type="chain" id="PRO_5008632131" description="Phage coat protein" evidence="2">
    <location>
        <begin position="23"/>
        <end position="74"/>
    </location>
</feature>
<feature type="signal peptide" evidence="2">
    <location>
        <begin position="1"/>
        <end position="22"/>
    </location>
</feature>
<keyword evidence="1" id="KW-0472">Membrane</keyword>